<keyword evidence="2" id="KW-1185">Reference proteome</keyword>
<evidence type="ECO:0000313" key="2">
    <source>
        <dbReference type="Proteomes" id="UP001597156"/>
    </source>
</evidence>
<protein>
    <submittedName>
        <fullName evidence="1">Uncharacterized protein</fullName>
    </submittedName>
</protein>
<sequence length="104" mass="11818">MEVFTEKALLLEVLNTICDKLEIKSSALVFLNRSYSDSDIQNLFSFLAKIEIKKSPVTSNQLASEIQKIKPDTSLQTAQRTVDELITAFQSENRFPWILSQLGH</sequence>
<organism evidence="1 2">
    <name type="scientific">Lentilactobacillus raoultii</name>
    <dbReference type="NCBI Taxonomy" id="1987503"/>
    <lineage>
        <taxon>Bacteria</taxon>
        <taxon>Bacillati</taxon>
        <taxon>Bacillota</taxon>
        <taxon>Bacilli</taxon>
        <taxon>Lactobacillales</taxon>
        <taxon>Lactobacillaceae</taxon>
        <taxon>Lentilactobacillus</taxon>
    </lineage>
</organism>
<dbReference type="EMBL" id="JBHTLH010000038">
    <property type="protein sequence ID" value="MFD1125761.1"/>
    <property type="molecule type" value="Genomic_DNA"/>
</dbReference>
<accession>A0ABW3PQH8</accession>
<name>A0ABW3PQH8_9LACO</name>
<gene>
    <name evidence="1" type="ORF">ACFQ22_10410</name>
</gene>
<comment type="caution">
    <text evidence="1">The sequence shown here is derived from an EMBL/GenBank/DDBJ whole genome shotgun (WGS) entry which is preliminary data.</text>
</comment>
<reference evidence="2" key="1">
    <citation type="journal article" date="2019" name="Int. J. Syst. Evol. Microbiol.">
        <title>The Global Catalogue of Microorganisms (GCM) 10K type strain sequencing project: providing services to taxonomists for standard genome sequencing and annotation.</title>
        <authorList>
            <consortium name="The Broad Institute Genomics Platform"/>
            <consortium name="The Broad Institute Genome Sequencing Center for Infectious Disease"/>
            <person name="Wu L."/>
            <person name="Ma J."/>
        </authorList>
    </citation>
    <scope>NUCLEOTIDE SEQUENCE [LARGE SCALE GENOMIC DNA]</scope>
    <source>
        <strain evidence="2">CCUG 71848</strain>
    </source>
</reference>
<proteinExistence type="predicted"/>
<evidence type="ECO:0000313" key="1">
    <source>
        <dbReference type="EMBL" id="MFD1125761.1"/>
    </source>
</evidence>
<dbReference type="Proteomes" id="UP001597156">
    <property type="component" value="Unassembled WGS sequence"/>
</dbReference>
<dbReference type="RefSeq" id="WP_121979301.1">
    <property type="nucleotide sequence ID" value="NZ_JBHTLH010000038.1"/>
</dbReference>